<dbReference type="Proteomes" id="UP000265816">
    <property type="component" value="Unassembled WGS sequence"/>
</dbReference>
<evidence type="ECO:0000313" key="3">
    <source>
        <dbReference type="EMBL" id="RID86616.1"/>
    </source>
</evidence>
<dbReference type="GO" id="GO:0016020">
    <property type="term" value="C:membrane"/>
    <property type="evidence" value="ECO:0007669"/>
    <property type="project" value="InterPro"/>
</dbReference>
<organism evidence="3 4">
    <name type="scientific">Mesobacillus zeae</name>
    <dbReference type="NCBI Taxonomy" id="1917180"/>
    <lineage>
        <taxon>Bacteria</taxon>
        <taxon>Bacillati</taxon>
        <taxon>Bacillota</taxon>
        <taxon>Bacilli</taxon>
        <taxon>Bacillales</taxon>
        <taxon>Bacillaceae</taxon>
        <taxon>Mesobacillus</taxon>
    </lineage>
</organism>
<gene>
    <name evidence="3" type="ORF">D1970_06700</name>
</gene>
<sequence>MDWSRIKTIFILSFLVLDIYLVYQFLNTKDEATYELLKEASIEDKLKNEDIQYSELPKVLQKERYISVKPKVFSKDEMPSGKLPQAGGDGTTLRVTLEKPIKLSGKFDPSELGPYIKGFVAYGAEYQFWEKDDATKTIIYYQQYKDKTMYHNLNGKLTFHLNAQNEVYAYDQTYLVFQEELSERQEVLPALGAIETLYKKGLLKPKSKIKVELGYSTLVQLAASQVLAPTWRIIVDGKESLFVQGFEGQVIQFDSEENKATE</sequence>
<keyword evidence="1" id="KW-0472">Membrane</keyword>
<proteinExistence type="predicted"/>
<evidence type="ECO:0000259" key="2">
    <source>
        <dbReference type="Pfam" id="PF09648"/>
    </source>
</evidence>
<name>A0A398BG68_9BACI</name>
<dbReference type="Gene3D" id="2.40.128.690">
    <property type="entry name" value="YycH protein, domain 3-like"/>
    <property type="match status" value="1"/>
</dbReference>
<accession>A0A398BG68</accession>
<keyword evidence="1" id="KW-0812">Transmembrane</keyword>
<feature type="domain" description="Regulatory protein YycH-like" evidence="2">
    <location>
        <begin position="38"/>
        <end position="239"/>
    </location>
</feature>
<evidence type="ECO:0000256" key="1">
    <source>
        <dbReference type="SAM" id="Phobius"/>
    </source>
</evidence>
<evidence type="ECO:0000313" key="4">
    <source>
        <dbReference type="Proteomes" id="UP000265816"/>
    </source>
</evidence>
<comment type="caution">
    <text evidence="3">The sequence shown here is derived from an EMBL/GenBank/DDBJ whole genome shotgun (WGS) entry which is preliminary data.</text>
</comment>
<dbReference type="EMBL" id="QWVT01000012">
    <property type="protein sequence ID" value="RID86616.1"/>
    <property type="molecule type" value="Genomic_DNA"/>
</dbReference>
<dbReference type="Pfam" id="PF09648">
    <property type="entry name" value="YycI"/>
    <property type="match status" value="1"/>
</dbReference>
<dbReference type="AlphaFoldDB" id="A0A398BG68"/>
<reference evidence="3 4" key="1">
    <citation type="submission" date="2018-08" db="EMBL/GenBank/DDBJ databases">
        <title>Bacillus jemisoniae sp. nov., Bacillus chryseoplanitiae sp. nov., Bacillus resnikiae sp. nov., and Bacillus frankliniae sp. nov., isolated from Viking spacecraft and associated surfaces.</title>
        <authorList>
            <person name="Seuylemezian A."/>
            <person name="Vaishampayan P."/>
        </authorList>
    </citation>
    <scope>NUCLEOTIDE SEQUENCE [LARGE SCALE GENOMIC DNA]</scope>
    <source>
        <strain evidence="3 4">JJ-247</strain>
    </source>
</reference>
<dbReference type="OrthoDB" id="2388036at2"/>
<protein>
    <recommendedName>
        <fullName evidence="2">Regulatory protein YycH-like domain-containing protein</fullName>
    </recommendedName>
</protein>
<keyword evidence="1" id="KW-1133">Transmembrane helix</keyword>
<keyword evidence="4" id="KW-1185">Reference proteome</keyword>
<feature type="transmembrane region" description="Helical" evidence="1">
    <location>
        <begin position="9"/>
        <end position="26"/>
    </location>
</feature>
<dbReference type="InterPro" id="IPR018604">
    <property type="entry name" value="YycI-like"/>
</dbReference>
<dbReference type="RefSeq" id="WP_119112119.1">
    <property type="nucleotide sequence ID" value="NZ_CBCSEO010000015.1"/>
</dbReference>